<evidence type="ECO:0000256" key="2">
    <source>
        <dbReference type="SAM" id="MobiDB-lite"/>
    </source>
</evidence>
<dbReference type="OrthoDB" id="5835829at2759"/>
<feature type="region of interest" description="Disordered" evidence="2">
    <location>
        <begin position="18"/>
        <end position="79"/>
    </location>
</feature>
<dbReference type="FunFam" id="3.40.50.2000:FF:000100">
    <property type="entry name" value="Glycosyltransferase family 1 protein"/>
    <property type="match status" value="1"/>
</dbReference>
<feature type="domain" description="Glycosyltransferase family 28 N-terminal" evidence="3">
    <location>
        <begin position="250"/>
        <end position="407"/>
    </location>
</feature>
<name>A0A9P4JMJ1_9PLEO</name>
<evidence type="ECO:0000259" key="4">
    <source>
        <dbReference type="Pfam" id="PF06722"/>
    </source>
</evidence>
<dbReference type="InterPro" id="IPR002213">
    <property type="entry name" value="UDP_glucos_trans"/>
</dbReference>
<feature type="region of interest" description="Disordered" evidence="2">
    <location>
        <begin position="809"/>
        <end position="853"/>
    </location>
</feature>
<dbReference type="FunFam" id="3.40.50.2000:FF:000009">
    <property type="entry name" value="Sterol 3-beta-glucosyltransferase UGT80A2"/>
    <property type="match status" value="1"/>
</dbReference>
<evidence type="ECO:0000313" key="6">
    <source>
        <dbReference type="Proteomes" id="UP000799536"/>
    </source>
</evidence>
<gene>
    <name evidence="5" type="ORF">GQ43DRAFT_480387</name>
</gene>
<protein>
    <submittedName>
        <fullName evidence="5">UDP-Glycosyltransferase/glycogen phosphorylase</fullName>
    </submittedName>
</protein>
<feature type="domain" description="Erythromycin biosynthesis protein CIII-like C-terminal" evidence="4">
    <location>
        <begin position="569"/>
        <end position="671"/>
    </location>
</feature>
<dbReference type="Pfam" id="PF06722">
    <property type="entry name" value="EryCIII-like_C"/>
    <property type="match status" value="1"/>
</dbReference>
<reference evidence="5" key="1">
    <citation type="journal article" date="2020" name="Stud. Mycol.">
        <title>101 Dothideomycetes genomes: a test case for predicting lifestyles and emergence of pathogens.</title>
        <authorList>
            <person name="Haridas S."/>
            <person name="Albert R."/>
            <person name="Binder M."/>
            <person name="Bloem J."/>
            <person name="Labutti K."/>
            <person name="Salamov A."/>
            <person name="Andreopoulos B."/>
            <person name="Baker S."/>
            <person name="Barry K."/>
            <person name="Bills G."/>
            <person name="Bluhm B."/>
            <person name="Cannon C."/>
            <person name="Castanera R."/>
            <person name="Culley D."/>
            <person name="Daum C."/>
            <person name="Ezra D."/>
            <person name="Gonzalez J."/>
            <person name="Henrissat B."/>
            <person name="Kuo A."/>
            <person name="Liang C."/>
            <person name="Lipzen A."/>
            <person name="Lutzoni F."/>
            <person name="Magnuson J."/>
            <person name="Mondo S."/>
            <person name="Nolan M."/>
            <person name="Ohm R."/>
            <person name="Pangilinan J."/>
            <person name="Park H.-J."/>
            <person name="Ramirez L."/>
            <person name="Alfaro M."/>
            <person name="Sun H."/>
            <person name="Tritt A."/>
            <person name="Yoshinaga Y."/>
            <person name="Zwiers L.-H."/>
            <person name="Turgeon B."/>
            <person name="Goodwin S."/>
            <person name="Spatafora J."/>
            <person name="Crous P."/>
            <person name="Grigoriev I."/>
        </authorList>
    </citation>
    <scope>NUCLEOTIDE SEQUENCE</scope>
    <source>
        <strain evidence="5">ATCC 74209</strain>
    </source>
</reference>
<organism evidence="5 6">
    <name type="scientific">Delitschia confertaspora ATCC 74209</name>
    <dbReference type="NCBI Taxonomy" id="1513339"/>
    <lineage>
        <taxon>Eukaryota</taxon>
        <taxon>Fungi</taxon>
        <taxon>Dikarya</taxon>
        <taxon>Ascomycota</taxon>
        <taxon>Pezizomycotina</taxon>
        <taxon>Dothideomycetes</taxon>
        <taxon>Pleosporomycetidae</taxon>
        <taxon>Pleosporales</taxon>
        <taxon>Delitschiaceae</taxon>
        <taxon>Delitschia</taxon>
    </lineage>
</organism>
<dbReference type="GO" id="GO:0005975">
    <property type="term" value="P:carbohydrate metabolic process"/>
    <property type="evidence" value="ECO:0007669"/>
    <property type="project" value="InterPro"/>
</dbReference>
<dbReference type="Pfam" id="PF03033">
    <property type="entry name" value="Glyco_transf_28"/>
    <property type="match status" value="1"/>
</dbReference>
<dbReference type="PANTHER" id="PTHR48050">
    <property type="entry name" value="STEROL 3-BETA-GLUCOSYLTRANSFERASE"/>
    <property type="match status" value="1"/>
</dbReference>
<accession>A0A9P4JMJ1</accession>
<dbReference type="AlphaFoldDB" id="A0A9P4JMJ1"/>
<proteinExistence type="predicted"/>
<dbReference type="Gene3D" id="3.40.50.2000">
    <property type="entry name" value="Glycogen Phosphorylase B"/>
    <property type="match status" value="2"/>
</dbReference>
<dbReference type="InterPro" id="IPR010610">
    <property type="entry name" value="EryCIII-like_C"/>
</dbReference>
<dbReference type="InterPro" id="IPR050426">
    <property type="entry name" value="Glycosyltransferase_28"/>
</dbReference>
<evidence type="ECO:0000313" key="5">
    <source>
        <dbReference type="EMBL" id="KAF2201810.1"/>
    </source>
</evidence>
<feature type="region of interest" description="Disordered" evidence="2">
    <location>
        <begin position="211"/>
        <end position="230"/>
    </location>
</feature>
<feature type="compositionally biased region" description="Basic and acidic residues" evidence="2">
    <location>
        <begin position="113"/>
        <end position="122"/>
    </location>
</feature>
<evidence type="ECO:0000256" key="1">
    <source>
        <dbReference type="ARBA" id="ARBA00022679"/>
    </source>
</evidence>
<feature type="compositionally biased region" description="Basic and acidic residues" evidence="2">
    <location>
        <begin position="217"/>
        <end position="226"/>
    </location>
</feature>
<feature type="compositionally biased region" description="Basic residues" evidence="2">
    <location>
        <begin position="148"/>
        <end position="157"/>
    </location>
</feature>
<feature type="compositionally biased region" description="Polar residues" evidence="2">
    <location>
        <begin position="45"/>
        <end position="54"/>
    </location>
</feature>
<feature type="region of interest" description="Disordered" evidence="2">
    <location>
        <begin position="1008"/>
        <end position="1035"/>
    </location>
</feature>
<dbReference type="PANTHER" id="PTHR48050:SF5">
    <property type="entry name" value="UDP-GLUCOSE,STEROL TRANSFERASE"/>
    <property type="match status" value="1"/>
</dbReference>
<keyword evidence="1" id="KW-0808">Transferase</keyword>
<feature type="region of interest" description="Disordered" evidence="2">
    <location>
        <begin position="1074"/>
        <end position="1123"/>
    </location>
</feature>
<evidence type="ECO:0000259" key="3">
    <source>
        <dbReference type="Pfam" id="PF03033"/>
    </source>
</evidence>
<dbReference type="CDD" id="cd03784">
    <property type="entry name" value="GT1_Gtf-like"/>
    <property type="match status" value="1"/>
</dbReference>
<dbReference type="Proteomes" id="UP000799536">
    <property type="component" value="Unassembled WGS sequence"/>
</dbReference>
<dbReference type="InterPro" id="IPR004276">
    <property type="entry name" value="GlycoTrans_28_N"/>
</dbReference>
<dbReference type="SUPFAM" id="SSF53756">
    <property type="entry name" value="UDP-Glycosyltransferase/glycogen phosphorylase"/>
    <property type="match status" value="1"/>
</dbReference>
<feature type="region of interest" description="Disordered" evidence="2">
    <location>
        <begin position="113"/>
        <end position="164"/>
    </location>
</feature>
<dbReference type="GO" id="GO:0016906">
    <property type="term" value="F:sterol 3-beta-glucosyltransferase activity"/>
    <property type="evidence" value="ECO:0007669"/>
    <property type="project" value="UniProtKB-ARBA"/>
</dbReference>
<dbReference type="EMBL" id="ML993960">
    <property type="protein sequence ID" value="KAF2201810.1"/>
    <property type="molecule type" value="Genomic_DNA"/>
</dbReference>
<feature type="compositionally biased region" description="Polar residues" evidence="2">
    <location>
        <begin position="27"/>
        <end position="37"/>
    </location>
</feature>
<keyword evidence="6" id="KW-1185">Reference proteome</keyword>
<comment type="caution">
    <text evidence="5">The sequence shown here is derived from an EMBL/GenBank/DDBJ whole genome shotgun (WGS) entry which is preliminary data.</text>
</comment>
<feature type="compositionally biased region" description="Basic and acidic residues" evidence="2">
    <location>
        <begin position="821"/>
        <end position="832"/>
    </location>
</feature>
<sequence length="1149" mass="127673">MTDTRDYADNRLTLTGADLGPIEISHPNGNTSNSTPGTPLKRAATNDSAPTLISNIPAPTENVEPAPRLSHLKSGIDSTSRPRMIQKFMTERPAPQARRSVLFNFRKRAPTADRAEDIHQVHFDPYASDSSSSDSSDEDGPVSSDKHSTKKPGRHRAGPFESFHIANENFKTKARVSKRDGRLKLSIHEAMNNGYFAKTLGVGLKSYFKGGDEKDENGETPHHRDVPASQKIPLENDDMEHEETRLHLNICIIVIGSRGDIQPFIKIGKILKDEYGHRVRIATHPAFKKFVQEDSGLEFFSVGGDPAELMAFMVKNPGLIPSVETITQGEVRRRRAAMSEMFEGMWRACINSTDDETDKANMKMMGGKDPFIADAIIANPPSFAPPHIAERLGIPLHMMFTFPYTPTVQFPHPLANIKSSNVDANYANFMSYPLVEMMTWQGLGDLINRFRVKTLCLEEVSTLWAPGQLYRLKVPYTYMWSPGLVPKPKDWGPEIDISGFVFLELASTFEPPEALTKFLEAGDPPVYIGFGSIVVDDPKKFTKLIFEAVEMAGVRALVSEGWGGIGDRDNTPDNIYILDNTPHDWLFPRVSAVVHHGGAGTTAMGLKCGKPTMIVPFFGDQPFWGAMVSNAKAGAHECIPYKKLTAERLAEGIKQCLSEEARINVKKIADSIAKEGDGARNAVRSFHRNLPTRGEGSMRCHILEERAAAWRLKNTSLHLSPLAAELLVEWKKIKWNELRLLRHWEWNDFGGPGEPITGGWGAIISTVGGVASGVGSIPVHMAKSIKKREQYWEKKRKIRKRQEHVQQKLIEANQNGAETNGRTDSDKSDRKNGRPAGPQRQETTSSKLSEPDEDLAEEIAHETGRGFKKSGEALLKAPMNLTLALTLGFHNAPRLYGDPTVRPPHRITGFYSGVRAGRDEFLHGVQDGVTGLWTLPINQAKEGGFLGFFRGVAMGFGGLILKDIAGLMGPFAFTMKGVHEEVRKKTGRQPTGYLRRARIVQGRKELDYLGQRQKGKKSKGGDAEGEGKRVGDKRREVELRVSRKWEKVQKMVLQEKKMNSKRGLKGRILGRKGSATKTIGPRKGVTQPTKKDASVDEDNTNRSIETGPKKGVTAPEKSLNWRGKVKKKNRVEEMPEVLREEARREVGVE</sequence>
<feature type="compositionally biased region" description="Basic and acidic residues" evidence="2">
    <location>
        <begin position="1019"/>
        <end position="1035"/>
    </location>
</feature>